<dbReference type="Gene3D" id="3.10.450.50">
    <property type="match status" value="1"/>
</dbReference>
<protein>
    <submittedName>
        <fullName evidence="2">DUF4440 domain-containing protein</fullName>
    </submittedName>
</protein>
<evidence type="ECO:0000259" key="1">
    <source>
        <dbReference type="Pfam" id="PF14534"/>
    </source>
</evidence>
<dbReference type="PROSITE" id="PS51257">
    <property type="entry name" value="PROKAR_LIPOPROTEIN"/>
    <property type="match status" value="1"/>
</dbReference>
<evidence type="ECO:0000313" key="2">
    <source>
        <dbReference type="EMBL" id="MFD3274809.1"/>
    </source>
</evidence>
<dbReference type="SUPFAM" id="SSF54427">
    <property type="entry name" value="NTF2-like"/>
    <property type="match status" value="1"/>
</dbReference>
<evidence type="ECO:0000313" key="3">
    <source>
        <dbReference type="Proteomes" id="UP001598114"/>
    </source>
</evidence>
<accession>A0ABW6CVT6</accession>
<dbReference type="InterPro" id="IPR032710">
    <property type="entry name" value="NTF2-like_dom_sf"/>
</dbReference>
<sequence length="152" mass="16939">MKKLLFSAVIVASLFSCQSDTKSSFDLAKAKSEIEAANREAENFMANGDSVGIASIYSTDGYLMADHQKPIKGKENLIKAWGAFIRNTNVGGLKITTMEVWGDENYLTEEGVFVFKTKSGESFGNGKYLIVWKKENGKWKVHREMNNSDLPQ</sequence>
<dbReference type="Proteomes" id="UP001598114">
    <property type="component" value="Unassembled WGS sequence"/>
</dbReference>
<comment type="caution">
    <text evidence="2">The sequence shown here is derived from an EMBL/GenBank/DDBJ whole genome shotgun (WGS) entry which is preliminary data.</text>
</comment>
<reference evidence="2 3" key="1">
    <citation type="submission" date="2024-03" db="EMBL/GenBank/DDBJ databases">
        <title>Aquirufa genome sequencing.</title>
        <authorList>
            <person name="Pitt A."/>
            <person name="Hahn M.W."/>
        </authorList>
    </citation>
    <scope>NUCLEOTIDE SEQUENCE [LARGE SCALE GENOMIC DNA]</scope>
    <source>
        <strain evidence="2 3">PLAD-142S6K</strain>
    </source>
</reference>
<proteinExistence type="predicted"/>
<name>A0ABW6CVT6_9BACT</name>
<gene>
    <name evidence="2" type="ORF">SKC38_01035</name>
</gene>
<keyword evidence="3" id="KW-1185">Reference proteome</keyword>
<organism evidence="2 3">
    <name type="scientific">Aquirufa echingensis</name>
    <dbReference type="NCBI Taxonomy" id="3096516"/>
    <lineage>
        <taxon>Bacteria</taxon>
        <taxon>Pseudomonadati</taxon>
        <taxon>Bacteroidota</taxon>
        <taxon>Cytophagia</taxon>
        <taxon>Cytophagales</taxon>
        <taxon>Flectobacillaceae</taxon>
        <taxon>Aquirufa</taxon>
    </lineage>
</organism>
<dbReference type="Pfam" id="PF14534">
    <property type="entry name" value="DUF4440"/>
    <property type="match status" value="1"/>
</dbReference>
<dbReference type="RefSeq" id="WP_377974335.1">
    <property type="nucleotide sequence ID" value="NZ_JBBKYA010000001.1"/>
</dbReference>
<feature type="domain" description="DUF4440" evidence="1">
    <location>
        <begin position="35"/>
        <end position="141"/>
    </location>
</feature>
<dbReference type="InterPro" id="IPR027843">
    <property type="entry name" value="DUF4440"/>
</dbReference>
<dbReference type="EMBL" id="JBBKYA010000001">
    <property type="protein sequence ID" value="MFD3274809.1"/>
    <property type="molecule type" value="Genomic_DNA"/>
</dbReference>